<organism evidence="1 2">
    <name type="scientific">Pluteus cervinus</name>
    <dbReference type="NCBI Taxonomy" id="181527"/>
    <lineage>
        <taxon>Eukaryota</taxon>
        <taxon>Fungi</taxon>
        <taxon>Dikarya</taxon>
        <taxon>Basidiomycota</taxon>
        <taxon>Agaricomycotina</taxon>
        <taxon>Agaricomycetes</taxon>
        <taxon>Agaricomycetidae</taxon>
        <taxon>Agaricales</taxon>
        <taxon>Pluteineae</taxon>
        <taxon>Pluteaceae</taxon>
        <taxon>Pluteus</taxon>
    </lineage>
</organism>
<gene>
    <name evidence="1" type="ORF">BDN72DRAFT_500664</name>
</gene>
<dbReference type="Proteomes" id="UP000308600">
    <property type="component" value="Unassembled WGS sequence"/>
</dbReference>
<proteinExistence type="predicted"/>
<accession>A0ACD3AZZ1</accession>
<keyword evidence="2" id="KW-1185">Reference proteome</keyword>
<evidence type="ECO:0000313" key="2">
    <source>
        <dbReference type="Proteomes" id="UP000308600"/>
    </source>
</evidence>
<evidence type="ECO:0000313" key="1">
    <source>
        <dbReference type="EMBL" id="TFK70904.1"/>
    </source>
</evidence>
<dbReference type="EMBL" id="ML208306">
    <property type="protein sequence ID" value="TFK70904.1"/>
    <property type="molecule type" value="Genomic_DNA"/>
</dbReference>
<reference evidence="1 2" key="1">
    <citation type="journal article" date="2019" name="Nat. Ecol. Evol.">
        <title>Megaphylogeny resolves global patterns of mushroom evolution.</title>
        <authorList>
            <person name="Varga T."/>
            <person name="Krizsan K."/>
            <person name="Foldi C."/>
            <person name="Dima B."/>
            <person name="Sanchez-Garcia M."/>
            <person name="Sanchez-Ramirez S."/>
            <person name="Szollosi G.J."/>
            <person name="Szarkandi J.G."/>
            <person name="Papp V."/>
            <person name="Albert L."/>
            <person name="Andreopoulos W."/>
            <person name="Angelini C."/>
            <person name="Antonin V."/>
            <person name="Barry K.W."/>
            <person name="Bougher N.L."/>
            <person name="Buchanan P."/>
            <person name="Buyck B."/>
            <person name="Bense V."/>
            <person name="Catcheside P."/>
            <person name="Chovatia M."/>
            <person name="Cooper J."/>
            <person name="Damon W."/>
            <person name="Desjardin D."/>
            <person name="Finy P."/>
            <person name="Geml J."/>
            <person name="Haridas S."/>
            <person name="Hughes K."/>
            <person name="Justo A."/>
            <person name="Karasinski D."/>
            <person name="Kautmanova I."/>
            <person name="Kiss B."/>
            <person name="Kocsube S."/>
            <person name="Kotiranta H."/>
            <person name="LaButti K.M."/>
            <person name="Lechner B.E."/>
            <person name="Liimatainen K."/>
            <person name="Lipzen A."/>
            <person name="Lukacs Z."/>
            <person name="Mihaltcheva S."/>
            <person name="Morgado L.N."/>
            <person name="Niskanen T."/>
            <person name="Noordeloos M.E."/>
            <person name="Ohm R.A."/>
            <person name="Ortiz-Santana B."/>
            <person name="Ovrebo C."/>
            <person name="Racz N."/>
            <person name="Riley R."/>
            <person name="Savchenko A."/>
            <person name="Shiryaev A."/>
            <person name="Soop K."/>
            <person name="Spirin V."/>
            <person name="Szebenyi C."/>
            <person name="Tomsovsky M."/>
            <person name="Tulloss R.E."/>
            <person name="Uehling J."/>
            <person name="Grigoriev I.V."/>
            <person name="Vagvolgyi C."/>
            <person name="Papp T."/>
            <person name="Martin F.M."/>
            <person name="Miettinen O."/>
            <person name="Hibbett D.S."/>
            <person name="Nagy L.G."/>
        </authorList>
    </citation>
    <scope>NUCLEOTIDE SEQUENCE [LARGE SCALE GENOMIC DNA]</scope>
    <source>
        <strain evidence="1 2">NL-1719</strain>
    </source>
</reference>
<name>A0ACD3AZZ1_9AGAR</name>
<sequence length="605" mass="68007">MRVTHLVTTLGLVARVQAAQIPLSYGHWFSGNGGDVVEGAPKDATDPGEENSYKLKWPVRKVAIIGAGPGGLLAYRELSQAGFDTHLYERDDVPGGNWHYTDETPLDAPIPNIEVAVGDYVPSLPPKGVEFPYVEVYEDSRDELGYEERRREHRGPKALWKTLTSNVPAPVQQFTEWPWPIGTPWELPHQLLQSYIRSFASWHGINSNDENPNAHYNTRVELVEKHHDSNGAEAGWRVVVKELVRIAPTKSKATWREEIFDAVIVSTGRWNAPNIPNSIAGLKPWSEKFPGRILHSRQYRFPEVFKNETVLIVGASSSGGEISRDINRYAKQVYQSIRPNKFSQRDFKLLLSRLPPNTTVIGEIKEVRATGSTFQDGEIVLINGTVVTGIDRVIFATGYHYSFPFLPAYHNSSIGPKEEAPRRSGVIQPIVTDGTHMRSLHLDLFYIPDPTLAFINMNIGMQTLTYGEYLSVALAKVWAGKAHLPMVDELWSIYDQKVKDRGGYGSHYLFLGSAGTKAAIRYFVGWLNDAAYKYGGRQLDRLPIETDIVEGIWTKARYSTNSYNAVSVDGSLNNTIRALDLDQDLIGQSELSEWNKGDSWFEFDW</sequence>
<protein>
    <submittedName>
        <fullName evidence="1">FAD/NAD(P)-binding domain-containing protein</fullName>
    </submittedName>
</protein>